<proteinExistence type="predicted"/>
<dbReference type="AlphaFoldDB" id="A0A0C9Z7F6"/>
<reference evidence="2" key="2">
    <citation type="submission" date="2015-01" db="EMBL/GenBank/DDBJ databases">
        <title>Evolutionary Origins and Diversification of the Mycorrhizal Mutualists.</title>
        <authorList>
            <consortium name="DOE Joint Genome Institute"/>
            <consortium name="Mycorrhizal Genomics Consortium"/>
            <person name="Kohler A."/>
            <person name="Kuo A."/>
            <person name="Nagy L.G."/>
            <person name="Floudas D."/>
            <person name="Copeland A."/>
            <person name="Barry K.W."/>
            <person name="Cichocki N."/>
            <person name="Veneault-Fourrey C."/>
            <person name="LaButti K."/>
            <person name="Lindquist E.A."/>
            <person name="Lipzen A."/>
            <person name="Lundell T."/>
            <person name="Morin E."/>
            <person name="Murat C."/>
            <person name="Riley R."/>
            <person name="Ohm R."/>
            <person name="Sun H."/>
            <person name="Tunlid A."/>
            <person name="Henrissat B."/>
            <person name="Grigoriev I.V."/>
            <person name="Hibbett D.S."/>
            <person name="Martin F."/>
        </authorList>
    </citation>
    <scope>NUCLEOTIDE SEQUENCE [LARGE SCALE GENOMIC DNA]</scope>
    <source>
        <strain evidence="2">441</strain>
    </source>
</reference>
<dbReference type="HOGENOM" id="CLU_2873944_0_0_1"/>
<accession>A0A0C9Z7F6</accession>
<protein>
    <submittedName>
        <fullName evidence="1">Uncharacterized protein</fullName>
    </submittedName>
</protein>
<reference evidence="1 2" key="1">
    <citation type="submission" date="2014-04" db="EMBL/GenBank/DDBJ databases">
        <authorList>
            <consortium name="DOE Joint Genome Institute"/>
            <person name="Kuo A."/>
            <person name="Kohler A."/>
            <person name="Costa M.D."/>
            <person name="Nagy L.G."/>
            <person name="Floudas D."/>
            <person name="Copeland A."/>
            <person name="Barry K.W."/>
            <person name="Cichocki N."/>
            <person name="Veneault-Fourrey C."/>
            <person name="LaButti K."/>
            <person name="Lindquist E.A."/>
            <person name="Lipzen A."/>
            <person name="Lundell T."/>
            <person name="Morin E."/>
            <person name="Murat C."/>
            <person name="Sun H."/>
            <person name="Tunlid A."/>
            <person name="Henrissat B."/>
            <person name="Grigoriev I.V."/>
            <person name="Hibbett D.S."/>
            <person name="Martin F."/>
            <person name="Nordberg H.P."/>
            <person name="Cantor M.N."/>
            <person name="Hua S.X."/>
        </authorList>
    </citation>
    <scope>NUCLEOTIDE SEQUENCE [LARGE SCALE GENOMIC DNA]</scope>
    <source>
        <strain evidence="1 2">441</strain>
    </source>
</reference>
<organism evidence="1 2">
    <name type="scientific">Pisolithus microcarpus 441</name>
    <dbReference type="NCBI Taxonomy" id="765257"/>
    <lineage>
        <taxon>Eukaryota</taxon>
        <taxon>Fungi</taxon>
        <taxon>Dikarya</taxon>
        <taxon>Basidiomycota</taxon>
        <taxon>Agaricomycotina</taxon>
        <taxon>Agaricomycetes</taxon>
        <taxon>Agaricomycetidae</taxon>
        <taxon>Boletales</taxon>
        <taxon>Sclerodermatineae</taxon>
        <taxon>Pisolithaceae</taxon>
        <taxon>Pisolithus</taxon>
    </lineage>
</organism>
<gene>
    <name evidence="1" type="ORF">PISMIDRAFT_677508</name>
</gene>
<feature type="non-terminal residue" evidence="1">
    <location>
        <position position="64"/>
    </location>
</feature>
<dbReference type="EMBL" id="KN833710">
    <property type="protein sequence ID" value="KIK25241.1"/>
    <property type="molecule type" value="Genomic_DNA"/>
</dbReference>
<keyword evidence="2" id="KW-1185">Reference proteome</keyword>
<name>A0A0C9Z7F6_9AGAM</name>
<evidence type="ECO:0000313" key="1">
    <source>
        <dbReference type="EMBL" id="KIK25241.1"/>
    </source>
</evidence>
<evidence type="ECO:0000313" key="2">
    <source>
        <dbReference type="Proteomes" id="UP000054018"/>
    </source>
</evidence>
<dbReference type="Proteomes" id="UP000054018">
    <property type="component" value="Unassembled WGS sequence"/>
</dbReference>
<sequence>MGEQYWETLHNIWTIRNSDAGGRFREPPVTSATRFHILPSSIWRISPRIRQPSSETEVTGNCSV</sequence>